<feature type="transmembrane region" description="Helical" evidence="6">
    <location>
        <begin position="699"/>
        <end position="724"/>
    </location>
</feature>
<dbReference type="Pfam" id="PF03706">
    <property type="entry name" value="LPG_synthase_TM"/>
    <property type="match status" value="1"/>
</dbReference>
<sequence>MKPHHDTASRAARDQTPEREVVLIDSQQRWVRNPADLFGAALCVVGIAFVILVSVYAKSTTIAVTQDVRQATSGILETILALPINALEGLMSFFLPILILGEMVIRKRWRALATAFIGSAAAVGISALVVWMGTKWWPNSDLFDQVSDSIQDQSLIVALPYVALIAALPYVALLATLLTVSGSSKGSWITRVGWWLLGIALVLSILRGNQNLSGALFTVLIGGLSGLLTRYIVGGAPDRTTGARFVALIRKAGIDVVTAVRIDPLTGDEMLHATDVTTSSPIGHTNLAALEQIRKILDPADDVPDTDTANLIDEIDNLTRPSDERELTDVDSYAFRDETMARYPATRPSAVSRNYIATDIHGRAFHLKVLDNDRQILSFLDDVWARISLRTVIRQTRRTLEATAEQMLLVQMRAEQIGVAEPACATIARLDSSILVAELATEDPLLIDADPGALSDDDLDHLWDELTRAHRHGMSHGNMHAKYVKITPAGLHVANWQHAAVLSTDTARQVDLAQTVAMLAGVVGVERAVASANRNLTTTTVASIAPFLQTSILPQATRDALEKKELQALRDALAAEVPEASNLQTVEYKRFSLKTIATVAIGVIALIILFGSLNFDDLRTAILGANPWWMVVAFLFGLGTYAGVALTLVAFSKEAVPYREALLVQVAASVITLVAPAGIGPAAINLRFLQKKNVATPAAIATVSVVQVGQFVVTIALLVMLSLFTGDFGNLSLPSGTIQIAIAIVVVVGGIVGGVPQLRRWVMAKIRPTISQVWPRLVWLFTHPTRLLLGALGSVLMSVAFIACFGFALKSFGYELPIITLAVTYLISNSVGSVVPSPGGIGPVEAALTGGLVIAGVPSSIAFSTAVLYRLFTFWGRVPIGWVALQIAQKRNIV</sequence>
<keyword evidence="2" id="KW-1003">Cell membrane</keyword>
<dbReference type="AlphaFoldDB" id="A0A0W1KJ77"/>
<dbReference type="NCBIfam" id="TIGR00374">
    <property type="entry name" value="flippase-like domain"/>
    <property type="match status" value="1"/>
</dbReference>
<protein>
    <submittedName>
        <fullName evidence="7">Uncharacterized protein</fullName>
    </submittedName>
</protein>
<dbReference type="PATRIC" id="fig|59561.3.peg.1657"/>
<feature type="transmembrane region" description="Helical" evidence="6">
    <location>
        <begin position="736"/>
        <end position="755"/>
    </location>
</feature>
<feature type="transmembrane region" description="Helical" evidence="6">
    <location>
        <begin position="627"/>
        <end position="649"/>
    </location>
</feature>
<evidence type="ECO:0000313" key="7">
    <source>
        <dbReference type="EMBL" id="KTF03534.1"/>
    </source>
</evidence>
<feature type="transmembrane region" description="Helical" evidence="6">
    <location>
        <begin position="661"/>
        <end position="679"/>
    </location>
</feature>
<dbReference type="OrthoDB" id="5242664at2"/>
<dbReference type="GO" id="GO:0005886">
    <property type="term" value="C:plasma membrane"/>
    <property type="evidence" value="ECO:0007669"/>
    <property type="project" value="UniProtKB-SubCell"/>
</dbReference>
<evidence type="ECO:0000313" key="8">
    <source>
        <dbReference type="Proteomes" id="UP000054404"/>
    </source>
</evidence>
<evidence type="ECO:0000256" key="1">
    <source>
        <dbReference type="ARBA" id="ARBA00004651"/>
    </source>
</evidence>
<dbReference type="Proteomes" id="UP000054404">
    <property type="component" value="Unassembled WGS sequence"/>
</dbReference>
<dbReference type="STRING" id="59561.AQZ59_01664"/>
<feature type="transmembrane region" description="Helical" evidence="6">
    <location>
        <begin position="212"/>
        <end position="233"/>
    </location>
</feature>
<feature type="transmembrane region" description="Helical" evidence="6">
    <location>
        <begin position="188"/>
        <end position="206"/>
    </location>
</feature>
<feature type="transmembrane region" description="Helical" evidence="6">
    <location>
        <begin position="112"/>
        <end position="134"/>
    </location>
</feature>
<keyword evidence="3 6" id="KW-0812">Transmembrane</keyword>
<feature type="transmembrane region" description="Helical" evidence="6">
    <location>
        <begin position="787"/>
        <end position="809"/>
    </location>
</feature>
<feature type="transmembrane region" description="Helical" evidence="6">
    <location>
        <begin position="816"/>
        <end position="835"/>
    </location>
</feature>
<gene>
    <name evidence="7" type="ORF">AQZ59_01664</name>
</gene>
<evidence type="ECO:0000256" key="3">
    <source>
        <dbReference type="ARBA" id="ARBA00022692"/>
    </source>
</evidence>
<keyword evidence="5 6" id="KW-0472">Membrane</keyword>
<dbReference type="InterPro" id="IPR022791">
    <property type="entry name" value="L-PG_synthase/AglD"/>
</dbReference>
<evidence type="ECO:0000256" key="6">
    <source>
        <dbReference type="SAM" id="Phobius"/>
    </source>
</evidence>
<keyword evidence="8" id="KW-1185">Reference proteome</keyword>
<feature type="transmembrane region" description="Helical" evidence="6">
    <location>
        <begin position="154"/>
        <end position="176"/>
    </location>
</feature>
<comment type="subcellular location">
    <subcellularLocation>
        <location evidence="1">Cell membrane</location>
        <topology evidence="1">Multi-pass membrane protein</topology>
    </subcellularLocation>
</comment>
<organism evidence="7 8">
    <name type="scientific">Trueperella bernardiae</name>
    <dbReference type="NCBI Taxonomy" id="59561"/>
    <lineage>
        <taxon>Bacteria</taxon>
        <taxon>Bacillati</taxon>
        <taxon>Actinomycetota</taxon>
        <taxon>Actinomycetes</taxon>
        <taxon>Actinomycetales</taxon>
        <taxon>Actinomycetaceae</taxon>
        <taxon>Trueperella</taxon>
    </lineage>
</organism>
<feature type="transmembrane region" description="Helical" evidence="6">
    <location>
        <begin position="79"/>
        <end position="100"/>
    </location>
</feature>
<keyword evidence="4 6" id="KW-1133">Transmembrane helix</keyword>
<dbReference type="PANTHER" id="PTHR39087:SF2">
    <property type="entry name" value="UPF0104 MEMBRANE PROTEIN MJ1595"/>
    <property type="match status" value="1"/>
</dbReference>
<dbReference type="PANTHER" id="PTHR39087">
    <property type="entry name" value="UPF0104 MEMBRANE PROTEIN MJ1595"/>
    <property type="match status" value="1"/>
</dbReference>
<proteinExistence type="predicted"/>
<feature type="transmembrane region" description="Helical" evidence="6">
    <location>
        <begin position="37"/>
        <end position="59"/>
    </location>
</feature>
<feature type="transmembrane region" description="Helical" evidence="6">
    <location>
        <begin position="847"/>
        <end position="869"/>
    </location>
</feature>
<evidence type="ECO:0000256" key="4">
    <source>
        <dbReference type="ARBA" id="ARBA00022989"/>
    </source>
</evidence>
<dbReference type="RefSeq" id="WP_062614177.1">
    <property type="nucleotide sequence ID" value="NZ_LNIZ01000009.1"/>
</dbReference>
<evidence type="ECO:0000256" key="5">
    <source>
        <dbReference type="ARBA" id="ARBA00023136"/>
    </source>
</evidence>
<name>A0A0W1KJ77_9ACTO</name>
<evidence type="ECO:0000256" key="2">
    <source>
        <dbReference type="ARBA" id="ARBA00022475"/>
    </source>
</evidence>
<feature type="transmembrane region" description="Helical" evidence="6">
    <location>
        <begin position="596"/>
        <end position="615"/>
    </location>
</feature>
<accession>A0A0W1KJ77</accession>
<reference evidence="7 8" key="1">
    <citation type="submission" date="2015-11" db="EMBL/GenBank/DDBJ databases">
        <title>Draft Genome Sequence of the Type Strain Trueperella bernardiae LCDC 89-0504T, Isolated from Blood Culture.</title>
        <authorList>
            <person name="Bernier A.-M."/>
            <person name="Bernard K."/>
        </authorList>
    </citation>
    <scope>NUCLEOTIDE SEQUENCE [LARGE SCALE GENOMIC DNA]</scope>
    <source>
        <strain evidence="7 8">LCDC 89-0504</strain>
    </source>
</reference>
<comment type="caution">
    <text evidence="7">The sequence shown here is derived from an EMBL/GenBank/DDBJ whole genome shotgun (WGS) entry which is preliminary data.</text>
</comment>
<dbReference type="EMBL" id="LNIZ01000009">
    <property type="protein sequence ID" value="KTF03534.1"/>
    <property type="molecule type" value="Genomic_DNA"/>
</dbReference>